<evidence type="ECO:0000313" key="1">
    <source>
        <dbReference type="EMBL" id="JAE17622.1"/>
    </source>
</evidence>
<sequence>MDVWLGNWSRGGRRHMPSLRRDECIRASDTMPLEGGAAPWPSFLRSETGVAAGSGELLGDARGATRRARFRRRRGLLRCSSSGAPGLRA</sequence>
<name>A0A0A9FZF2_ARUDO</name>
<dbReference type="AlphaFoldDB" id="A0A0A9FZF2"/>
<reference evidence="1" key="2">
    <citation type="journal article" date="2015" name="Data Brief">
        <title>Shoot transcriptome of the giant reed, Arundo donax.</title>
        <authorList>
            <person name="Barrero R.A."/>
            <person name="Guerrero F.D."/>
            <person name="Moolhuijzen P."/>
            <person name="Goolsby J.A."/>
            <person name="Tidwell J."/>
            <person name="Bellgard S.E."/>
            <person name="Bellgard M.I."/>
        </authorList>
    </citation>
    <scope>NUCLEOTIDE SEQUENCE</scope>
    <source>
        <tissue evidence="1">Shoot tissue taken approximately 20 cm above the soil surface</tissue>
    </source>
</reference>
<dbReference type="EMBL" id="GBRH01180274">
    <property type="protein sequence ID" value="JAE17622.1"/>
    <property type="molecule type" value="Transcribed_RNA"/>
</dbReference>
<proteinExistence type="predicted"/>
<protein>
    <submittedName>
        <fullName evidence="1">Uncharacterized protein</fullName>
    </submittedName>
</protein>
<accession>A0A0A9FZF2</accession>
<organism evidence="1">
    <name type="scientific">Arundo donax</name>
    <name type="common">Giant reed</name>
    <name type="synonym">Donax arundinaceus</name>
    <dbReference type="NCBI Taxonomy" id="35708"/>
    <lineage>
        <taxon>Eukaryota</taxon>
        <taxon>Viridiplantae</taxon>
        <taxon>Streptophyta</taxon>
        <taxon>Embryophyta</taxon>
        <taxon>Tracheophyta</taxon>
        <taxon>Spermatophyta</taxon>
        <taxon>Magnoliopsida</taxon>
        <taxon>Liliopsida</taxon>
        <taxon>Poales</taxon>
        <taxon>Poaceae</taxon>
        <taxon>PACMAD clade</taxon>
        <taxon>Arundinoideae</taxon>
        <taxon>Arundineae</taxon>
        <taxon>Arundo</taxon>
    </lineage>
</organism>
<reference evidence="1" key="1">
    <citation type="submission" date="2014-09" db="EMBL/GenBank/DDBJ databases">
        <authorList>
            <person name="Magalhaes I.L.F."/>
            <person name="Oliveira U."/>
            <person name="Santos F.R."/>
            <person name="Vidigal T.H.D.A."/>
            <person name="Brescovit A.D."/>
            <person name="Santos A.J."/>
        </authorList>
    </citation>
    <scope>NUCLEOTIDE SEQUENCE</scope>
    <source>
        <tissue evidence="1">Shoot tissue taken approximately 20 cm above the soil surface</tissue>
    </source>
</reference>